<dbReference type="PROSITE" id="PS51569">
    <property type="entry name" value="DOT1"/>
    <property type="match status" value="1"/>
</dbReference>
<dbReference type="Proteomes" id="UP000287166">
    <property type="component" value="Unassembled WGS sequence"/>
</dbReference>
<feature type="compositionally biased region" description="Basic and acidic residues" evidence="13">
    <location>
        <begin position="1017"/>
        <end position="1039"/>
    </location>
</feature>
<dbReference type="EMBL" id="BFAD01000001">
    <property type="protein sequence ID" value="GBE78674.1"/>
    <property type="molecule type" value="Genomic_DNA"/>
</dbReference>
<feature type="region of interest" description="Disordered" evidence="13">
    <location>
        <begin position="1000"/>
        <end position="1048"/>
    </location>
</feature>
<dbReference type="PANTHER" id="PTHR21451:SF0">
    <property type="entry name" value="HISTONE-LYSINE N-METHYLTRANSFERASE, H3 LYSINE-79 SPECIFIC"/>
    <property type="match status" value="1"/>
</dbReference>
<organism evidence="15 16">
    <name type="scientific">Sparassis crispa</name>
    <dbReference type="NCBI Taxonomy" id="139825"/>
    <lineage>
        <taxon>Eukaryota</taxon>
        <taxon>Fungi</taxon>
        <taxon>Dikarya</taxon>
        <taxon>Basidiomycota</taxon>
        <taxon>Agaricomycotina</taxon>
        <taxon>Agaricomycetes</taxon>
        <taxon>Polyporales</taxon>
        <taxon>Sparassidaceae</taxon>
        <taxon>Sparassis</taxon>
    </lineage>
</organism>
<dbReference type="Pfam" id="PF00022">
    <property type="entry name" value="Actin"/>
    <property type="match status" value="2"/>
</dbReference>
<evidence type="ECO:0000256" key="7">
    <source>
        <dbReference type="ARBA" id="ARBA00022853"/>
    </source>
</evidence>
<feature type="compositionally biased region" description="Low complexity" evidence="13">
    <location>
        <begin position="10"/>
        <end position="24"/>
    </location>
</feature>
<comment type="catalytic activity">
    <reaction evidence="10 12">
        <text>L-lysyl(79)-[histone H3] + 3 S-adenosyl-L-methionine = N(6),N(6),N(6)-trimethyl-L-lysyl(79)-[histone H3] + 3 S-adenosyl-L-homocysteine + 3 H(+)</text>
        <dbReference type="Rhea" id="RHEA:60328"/>
        <dbReference type="Rhea" id="RHEA-COMP:15549"/>
        <dbReference type="Rhea" id="RHEA-COMP:15552"/>
        <dbReference type="ChEBI" id="CHEBI:15378"/>
        <dbReference type="ChEBI" id="CHEBI:29969"/>
        <dbReference type="ChEBI" id="CHEBI:57856"/>
        <dbReference type="ChEBI" id="CHEBI:59789"/>
        <dbReference type="ChEBI" id="CHEBI:61961"/>
        <dbReference type="EC" id="2.1.1.360"/>
    </reaction>
</comment>
<evidence type="ECO:0000256" key="2">
    <source>
        <dbReference type="ARBA" id="ARBA00012190"/>
    </source>
</evidence>
<protein>
    <recommendedName>
        <fullName evidence="3 12">Histone-lysine N-methyltransferase, H3 lysine-79 specific</fullName>
        <ecNumber evidence="2 12">2.1.1.360</ecNumber>
    </recommendedName>
    <alternativeName>
        <fullName evidence="9 12">Histone H3-K79 methyltransferase</fullName>
    </alternativeName>
</protein>
<feature type="compositionally biased region" description="Basic and acidic residues" evidence="13">
    <location>
        <begin position="144"/>
        <end position="153"/>
    </location>
</feature>
<keyword evidence="6 12" id="KW-0949">S-adenosyl-L-methionine</keyword>
<dbReference type="SUPFAM" id="SSF53067">
    <property type="entry name" value="Actin-like ATPase domain"/>
    <property type="match status" value="2"/>
</dbReference>
<dbReference type="Pfam" id="PF08123">
    <property type="entry name" value="DOT1"/>
    <property type="match status" value="1"/>
</dbReference>
<evidence type="ECO:0000256" key="12">
    <source>
        <dbReference type="RuleBase" id="RU271113"/>
    </source>
</evidence>
<proteinExistence type="inferred from homology"/>
<comment type="subcellular location">
    <subcellularLocation>
        <location evidence="1 12">Nucleus</location>
    </subcellularLocation>
</comment>
<dbReference type="SMART" id="SM00268">
    <property type="entry name" value="ACTIN"/>
    <property type="match status" value="1"/>
</dbReference>
<dbReference type="OrthoDB" id="7340501at2759"/>
<evidence type="ECO:0000313" key="15">
    <source>
        <dbReference type="EMBL" id="GBE78674.1"/>
    </source>
</evidence>
<dbReference type="RefSeq" id="XP_027609587.1">
    <property type="nucleotide sequence ID" value="XM_027753786.1"/>
</dbReference>
<evidence type="ECO:0000256" key="1">
    <source>
        <dbReference type="ARBA" id="ARBA00004123"/>
    </source>
</evidence>
<dbReference type="GO" id="GO:0000077">
    <property type="term" value="P:DNA damage checkpoint signaling"/>
    <property type="evidence" value="ECO:0007669"/>
    <property type="project" value="TreeGrafter"/>
</dbReference>
<dbReference type="GO" id="GO:0140956">
    <property type="term" value="F:histone H3K79 trimethyltransferase activity"/>
    <property type="evidence" value="ECO:0007669"/>
    <property type="project" value="UniProtKB-EC"/>
</dbReference>
<comment type="activity regulation">
    <text evidence="12">Ubiquitination of histone H2B to form H2BK123ub1 is required for efficient DOT1 methyltransferase activity on histone H3.</text>
</comment>
<keyword evidence="4 12" id="KW-0489">Methyltransferase</keyword>
<dbReference type="InterPro" id="IPR004000">
    <property type="entry name" value="Actin"/>
</dbReference>
<evidence type="ECO:0000259" key="14">
    <source>
        <dbReference type="PROSITE" id="PS51569"/>
    </source>
</evidence>
<dbReference type="SUPFAM" id="SSF53335">
    <property type="entry name" value="S-adenosyl-L-methionine-dependent methyltransferases"/>
    <property type="match status" value="1"/>
</dbReference>
<keyword evidence="5 12" id="KW-0808">Transferase</keyword>
<feature type="region of interest" description="Disordered" evidence="13">
    <location>
        <begin position="261"/>
        <end position="282"/>
    </location>
</feature>
<dbReference type="EC" id="2.1.1.360" evidence="2 12"/>
<feature type="compositionally biased region" description="Polar residues" evidence="13">
    <location>
        <begin position="25"/>
        <end position="36"/>
    </location>
</feature>
<evidence type="ECO:0000256" key="9">
    <source>
        <dbReference type="ARBA" id="ARBA00029821"/>
    </source>
</evidence>
<dbReference type="InterPro" id="IPR025789">
    <property type="entry name" value="DOT1_dom"/>
</dbReference>
<dbReference type="InterPro" id="IPR043129">
    <property type="entry name" value="ATPase_NBD"/>
</dbReference>
<evidence type="ECO:0000256" key="3">
    <source>
        <dbReference type="ARBA" id="ARBA00020987"/>
    </source>
</evidence>
<evidence type="ECO:0000256" key="5">
    <source>
        <dbReference type="ARBA" id="ARBA00022679"/>
    </source>
</evidence>
<comment type="similarity">
    <text evidence="12">Belongs to the class I-like SAM-binding methyltransferase superfamily. DOT1 family.</text>
</comment>
<evidence type="ECO:0000256" key="6">
    <source>
        <dbReference type="ARBA" id="ARBA00022691"/>
    </source>
</evidence>
<keyword evidence="16" id="KW-1185">Reference proteome</keyword>
<dbReference type="PANTHER" id="PTHR21451">
    <property type="entry name" value="HISTONE H3 METHYLTRANSFERASE"/>
    <property type="match status" value="1"/>
</dbReference>
<dbReference type="GO" id="GO:0005634">
    <property type="term" value="C:nucleus"/>
    <property type="evidence" value="ECO:0007669"/>
    <property type="project" value="UniProtKB-SubCell"/>
</dbReference>
<reference evidence="15 16" key="1">
    <citation type="journal article" date="2018" name="Sci. Rep.">
        <title>Genome sequence of the cauliflower mushroom Sparassis crispa (Hanabiratake) and its association with beneficial usage.</title>
        <authorList>
            <person name="Kiyama R."/>
            <person name="Furutani Y."/>
            <person name="Kawaguchi K."/>
            <person name="Nakanishi T."/>
        </authorList>
    </citation>
    <scope>NUCLEOTIDE SEQUENCE [LARGE SCALE GENOMIC DNA]</scope>
</reference>
<accession>A0A401G933</accession>
<name>A0A401G933_9APHY</name>
<dbReference type="GO" id="GO:0032259">
    <property type="term" value="P:methylation"/>
    <property type="evidence" value="ECO:0007669"/>
    <property type="project" value="UniProtKB-KW"/>
</dbReference>
<dbReference type="FunFam" id="3.30.420.40:FF:000058">
    <property type="entry name" value="Putative actin-related protein 5"/>
    <property type="match status" value="1"/>
</dbReference>
<feature type="region of interest" description="Disordered" evidence="13">
    <location>
        <begin position="1"/>
        <end position="153"/>
    </location>
</feature>
<sequence>MYTTTAARPSSSDLSFFSKSKSSKNVASNATPSVVTTRVAVVPKPPDGTLKLKARSATPPGYSSISDSVKRRRIEENDGGPEKTKKPRVSLPSGDARSRAPSSTPANSRQSSVSRASYPPTRDTSLERGSRSRSVSEFPLADPPPRDCSIEEGGRPGAGFLSCESVVQNLMKTYKGYFTNPNDPEDKRFEPHPTDYPVTELEYPNTGACERKTRFVLLVPKDKDHYNPIMCLENTLHTILENYLTPAQQALFGSLPTTNLADDDSIEASPPPSESGNLASPASSLLSLTESSVSTSSSLPCISMLSSISELSPYASQGSASATPTVNYLRLLRRAVHKRDGPLFLSVMAAINTLLRLLKYPPVPEDPFELTQGNCIRRAVKGWTHIPKNVITRIIDETYQRAVGPHSAMLNRYEAFSSEVYGELMPSFVSQIVQATGLNSDSLFLDLGSGVGNVVLQASLQTGCRSFGIEVMPTPAKIARSQLEQFQKRCRMWGVRMGDVELEEGDMLTSARVDELVPKADVVLVNNKVFLESLNEALRPKFLDLKEGAIVVSLKPFVSSTRLTRTERNLDDISAIFPVLTTVCDEIDRFPRKEIMDLTAASSMPESLNITRTPVPSIPVIQRSDSYDEYRGHHTPLIIDNGSSNLRFGFCTSNIPRSQPNVVAKFKERRTNKPMMLFGDGVDVDSTAKAQAKMPWEGDVLLNFEALENALDYAFVQLGIDAGSIDHPVLMTERLCSPLYSRSSTSELMFEQYSVPSLAYCVDSVMSFYHSCSAPVPFRSDGIVVSFNTASTSVIPVLGGTSLMKHAQRIPWGASQATDYLLKLIQLKYPTFQTRVTNNQTTWMLHNFCEFATDYPAVLRGLNDPLNLRESERIIQFPFTLPVVEEKTEEELARVAERKREQGRKLQEIAAKARQEKLERKEIDLKRLLTLRERRDEESQKDWGDILEHAGYENDTALDSVIKKLEGDLKRAKKKEAVGEDAEEEPPSFPLVDVADADLDEDGLKEKKKQRLMKAGYDARERAKREKEREKEEREAEERREEEERDRDLAGWATKLRKEHQARNHPFCWEVLLMDCRSVQTIMNKIKERNRRRMALTDRKSAAAQARMKNIANLAADDRVPKKRRKNGGEDMFGANDSDWAIYRQINNAGASSDEEEDIINLQAVEQKLLNFDPTFTSEHTHAALSSQRSALMSAFRPQYEEGDVEGNARIHLNVERWRVCETWFSPSMAGVDSAGVGEVLQNVLARFPDHEKARLVKNVFVTGGPSQLSGLVPRLQAALRPTLPPEMPLEIVRAADPLLDAWRGMADFAKTEEFKRVGVTKAEYDEWGGERIKRWWGGNWNSSVL</sequence>
<gene>
    <name evidence="15" type="ORF">SCP_0115650</name>
</gene>
<dbReference type="Gene3D" id="3.30.420.40">
    <property type="match status" value="2"/>
</dbReference>
<comment type="miscellaneous">
    <text evidence="12">In contrast to other lysine histone methyltransferases, it does not contain a SET domain, suggesting the existence of another mechanism for methylation of lysine residues of histones.</text>
</comment>
<dbReference type="InterPro" id="IPR029063">
    <property type="entry name" value="SAM-dependent_MTases_sf"/>
</dbReference>
<dbReference type="FunCoup" id="A0A401G933">
    <property type="interactions" value="312"/>
</dbReference>
<keyword evidence="8 12" id="KW-0539">Nucleus</keyword>
<evidence type="ECO:0000256" key="8">
    <source>
        <dbReference type="ARBA" id="ARBA00023242"/>
    </source>
</evidence>
<feature type="compositionally biased region" description="Basic and acidic residues" evidence="13">
    <location>
        <begin position="73"/>
        <end position="84"/>
    </location>
</feature>
<dbReference type="CDD" id="cd02440">
    <property type="entry name" value="AdoMet_MTases"/>
    <property type="match status" value="1"/>
</dbReference>
<evidence type="ECO:0000256" key="10">
    <source>
        <dbReference type="ARBA" id="ARBA00047770"/>
    </source>
</evidence>
<dbReference type="InterPro" id="IPR030445">
    <property type="entry name" value="H3-K79_meTrfase"/>
</dbReference>
<feature type="domain" description="DOT1" evidence="14">
    <location>
        <begin position="281"/>
        <end position="623"/>
    </location>
</feature>
<evidence type="ECO:0000256" key="4">
    <source>
        <dbReference type="ARBA" id="ARBA00022603"/>
    </source>
</evidence>
<dbReference type="InParanoid" id="A0A401G933"/>
<dbReference type="GO" id="GO:0006281">
    <property type="term" value="P:DNA repair"/>
    <property type="evidence" value="ECO:0007669"/>
    <property type="project" value="TreeGrafter"/>
</dbReference>
<dbReference type="GeneID" id="38775591"/>
<feature type="compositionally biased region" description="Polar residues" evidence="13">
    <location>
        <begin position="100"/>
        <end position="115"/>
    </location>
</feature>
<comment type="similarity">
    <text evidence="11">Belongs to the actin family.</text>
</comment>
<evidence type="ECO:0000256" key="13">
    <source>
        <dbReference type="SAM" id="MobiDB-lite"/>
    </source>
</evidence>
<dbReference type="STRING" id="139825.A0A401G933"/>
<dbReference type="FunFam" id="3.40.50.150:FF:000033">
    <property type="entry name" value="Histone-lysine N-methyltransferase, H3 lysine-79 specific"/>
    <property type="match status" value="1"/>
</dbReference>
<comment type="caution">
    <text evidence="15">The sequence shown here is derived from an EMBL/GenBank/DDBJ whole genome shotgun (WGS) entry which is preliminary data.</text>
</comment>
<keyword evidence="7 12" id="KW-0156">Chromatin regulator</keyword>
<evidence type="ECO:0000256" key="11">
    <source>
        <dbReference type="RuleBase" id="RU000487"/>
    </source>
</evidence>
<evidence type="ECO:0000313" key="16">
    <source>
        <dbReference type="Proteomes" id="UP000287166"/>
    </source>
</evidence>
<comment type="function">
    <text evidence="12">Histone methyltransferase that specifically trimethylates histone H3 to form H3K79me3. This methylation is required for telomere silencing and for the pachytene checkpoint during the meiotic cell cycle by allowing the recruitment of RAD9 to double strand breaks. Nucleosomes are preferred as substrate compared to free histone.</text>
</comment>
<dbReference type="Gene3D" id="3.40.50.150">
    <property type="entry name" value="Vaccinia Virus protein VP39"/>
    <property type="match status" value="1"/>
</dbReference>